<keyword evidence="3 4" id="KW-0732">Signal</keyword>
<dbReference type="Proteomes" id="UP001398420">
    <property type="component" value="Unassembled WGS sequence"/>
</dbReference>
<evidence type="ECO:0000313" key="6">
    <source>
        <dbReference type="Proteomes" id="UP001398420"/>
    </source>
</evidence>
<dbReference type="PIRSF" id="PIRSF004846">
    <property type="entry name" value="ModA"/>
    <property type="match status" value="1"/>
</dbReference>
<protein>
    <submittedName>
        <fullName evidence="5">Molybdate ABC transporter substrate-binding protein</fullName>
    </submittedName>
</protein>
<evidence type="ECO:0000256" key="3">
    <source>
        <dbReference type="ARBA" id="ARBA00022729"/>
    </source>
</evidence>
<feature type="chain" id="PRO_5046827940" evidence="4">
    <location>
        <begin position="22"/>
        <end position="262"/>
    </location>
</feature>
<dbReference type="Gene3D" id="3.40.190.10">
    <property type="entry name" value="Periplasmic binding protein-like II"/>
    <property type="match status" value="2"/>
</dbReference>
<dbReference type="PROSITE" id="PS51257">
    <property type="entry name" value="PROKAR_LIPOPROTEIN"/>
    <property type="match status" value="1"/>
</dbReference>
<gene>
    <name evidence="5" type="primary">modA</name>
    <name evidence="5" type="ORF">AAF454_09455</name>
</gene>
<dbReference type="InterPro" id="IPR041879">
    <property type="entry name" value="YvgL-like_PBP2"/>
</dbReference>
<evidence type="ECO:0000256" key="1">
    <source>
        <dbReference type="ARBA" id="ARBA00009175"/>
    </source>
</evidence>
<dbReference type="InterPro" id="IPR050682">
    <property type="entry name" value="ModA/WtpA"/>
</dbReference>
<dbReference type="RefSeq" id="WP_087681024.1">
    <property type="nucleotide sequence ID" value="NZ_JALKQX010000006.1"/>
</dbReference>
<dbReference type="SUPFAM" id="SSF53850">
    <property type="entry name" value="Periplasmic binding protein-like II"/>
    <property type="match status" value="1"/>
</dbReference>
<dbReference type="Pfam" id="PF13531">
    <property type="entry name" value="SBP_bac_11"/>
    <property type="match status" value="1"/>
</dbReference>
<evidence type="ECO:0000256" key="4">
    <source>
        <dbReference type="SAM" id="SignalP"/>
    </source>
</evidence>
<accession>A0ABU9LNP4</accession>
<proteinExistence type="inferred from homology"/>
<reference evidence="5 6" key="1">
    <citation type="submission" date="2024-04" db="EMBL/GenBank/DDBJ databases">
        <authorList>
            <person name="Wu Y.S."/>
            <person name="Zhang L."/>
        </authorList>
    </citation>
    <scope>NUCLEOTIDE SEQUENCE [LARGE SCALE GENOMIC DNA]</scope>
    <source>
        <strain evidence="5 6">KG-01</strain>
    </source>
</reference>
<dbReference type="PANTHER" id="PTHR30632">
    <property type="entry name" value="MOLYBDATE-BINDING PERIPLASMIC PROTEIN"/>
    <property type="match status" value="1"/>
</dbReference>
<dbReference type="EMBL" id="JBCEWA010000006">
    <property type="protein sequence ID" value="MEL5988629.1"/>
    <property type="molecule type" value="Genomic_DNA"/>
</dbReference>
<keyword evidence="6" id="KW-1185">Reference proteome</keyword>
<evidence type="ECO:0000256" key="2">
    <source>
        <dbReference type="ARBA" id="ARBA00022723"/>
    </source>
</evidence>
<feature type="signal peptide" evidence="4">
    <location>
        <begin position="1"/>
        <end position="21"/>
    </location>
</feature>
<comment type="similarity">
    <text evidence="1">Belongs to the bacterial solute-binding protein ModA family.</text>
</comment>
<organism evidence="5 6">
    <name type="scientific">Kurthia gibsonii</name>
    <dbReference type="NCBI Taxonomy" id="33946"/>
    <lineage>
        <taxon>Bacteria</taxon>
        <taxon>Bacillati</taxon>
        <taxon>Bacillota</taxon>
        <taxon>Bacilli</taxon>
        <taxon>Bacillales</taxon>
        <taxon>Caryophanaceae</taxon>
        <taxon>Kurthia</taxon>
    </lineage>
</organism>
<sequence length="262" mass="28621">MKKIYSLVTTLLLLALLTACSNTETSKESSSKQPVDLTVSAAASLQDALVELQKTYEKEHTDVNVQFNFGGSGALKQQIAQGAPVDVFFSAASEPFDALVQSGDIEKSKQVNLLANELVLITPKDTNNNIQSFKDLTTAKKIALGTPESVPAGQYGRETLDALKLWTSVKDKIVYTKDVRQVLTYVESGNVDAGLVYETDARTSDKVQLVATAKSDTHQPIIYPVGIIKDSKHPKEAQAFYDFLQSDEAMKTFEKYGFKGAK</sequence>
<keyword evidence="2" id="KW-0479">Metal-binding</keyword>
<dbReference type="InterPro" id="IPR005950">
    <property type="entry name" value="ModA"/>
</dbReference>
<dbReference type="NCBIfam" id="TIGR01256">
    <property type="entry name" value="modA"/>
    <property type="match status" value="1"/>
</dbReference>
<comment type="caution">
    <text evidence="5">The sequence shown here is derived from an EMBL/GenBank/DDBJ whole genome shotgun (WGS) entry which is preliminary data.</text>
</comment>
<dbReference type="PANTHER" id="PTHR30632:SF0">
    <property type="entry name" value="SULFATE-BINDING PROTEIN"/>
    <property type="match status" value="1"/>
</dbReference>
<dbReference type="CDD" id="cd13537">
    <property type="entry name" value="PBP2_YvgL_like"/>
    <property type="match status" value="1"/>
</dbReference>
<name>A0ABU9LNP4_9BACL</name>
<evidence type="ECO:0000313" key="5">
    <source>
        <dbReference type="EMBL" id="MEL5988629.1"/>
    </source>
</evidence>